<keyword evidence="2" id="KW-0614">Plasmid</keyword>
<dbReference type="AlphaFoldDB" id="A0A4D8PRI3"/>
<name>A0A4D8PRI3_9PROT</name>
<evidence type="ECO:0000313" key="3">
    <source>
        <dbReference type="Proteomes" id="UP000298595"/>
    </source>
</evidence>
<dbReference type="EMBL" id="CP032328">
    <property type="protein sequence ID" value="QCO00533.1"/>
    <property type="molecule type" value="Genomic_DNA"/>
</dbReference>
<sequence>MWADVDTKQDFLNFSEVADLVVEVVGSPAMRPVSVGVFGTWGTGKSTLLNLIEGGLSTEERKGKFIVVRFDAWLYQGFDDSRAALMEVIATTLLEAAKGNNDLFEKAKSLLGRVNKMRALGLAAEVSALAMGVPTMGWLSKGFAAVGDFFSGDGDGEDFEAVREAGNKAKERGKGLLDPEKQRTPPKEIAAFRSEFEEVLRGLGKTLVVFVDNLDRCLPSQTIHTLEALRLFLFMDHTAFVVAADEDMVRHSVSKHFNDPGDRHVTDYLDKLIQVPVRVPSLGVQEVRAYLFLLFASAARNVPADKVESLRAKLEDNLRKAWKEGPISAEDALAVLGPNPPSDVSLGFSIADRMAPMLGSQEQVQGNPRIVKRMLNVVRMRSQVAKRREMPVDEAFIAKLALFERCTDSAATAHLYQEINAAEDGKPKVLANLSKLLDKDSKVFEDACPKEWKPRAAFIREWLSLEPQLAGVNLRPLVYLSRETVPLRSLRGGLSAAAVEGLRVLLRTTKVSSKSANTAANSIPEAERVAAMRVMLEAFGPHGDWTKPPEGFQGALILAEQSAEAAGDLAAFIRRTNPQALPPWLSMLVKNKQWFKAGEAR</sequence>
<feature type="domain" description="KAP NTPase" evidence="1">
    <location>
        <begin position="15"/>
        <end position="382"/>
    </location>
</feature>
<dbReference type="RefSeq" id="WP_137119227.1">
    <property type="nucleotide sequence ID" value="NZ_CP032328.1"/>
</dbReference>
<reference evidence="2 3" key="1">
    <citation type="submission" date="2018-09" db="EMBL/GenBank/DDBJ databases">
        <title>Whole genome based analysis of evolution and adaptive divergence in Indian and Brazilian strains of Azospirillum brasilense.</title>
        <authorList>
            <person name="Singh C."/>
            <person name="Tripathi A.K."/>
        </authorList>
    </citation>
    <scope>NUCLEOTIDE SEQUENCE [LARGE SCALE GENOMIC DNA]</scope>
    <source>
        <strain evidence="2 3">MTCC4035</strain>
        <plasmid evidence="2 3">p7</plasmid>
    </source>
</reference>
<dbReference type="PANTHER" id="PTHR22674:SF6">
    <property type="entry name" value="NTPASE KAP FAMILY P-LOOP DOMAIN-CONTAINING PROTEIN 1"/>
    <property type="match status" value="1"/>
</dbReference>
<dbReference type="PANTHER" id="PTHR22674">
    <property type="entry name" value="NTPASE, KAP FAMILY P-LOOP DOMAIN-CONTAINING 1"/>
    <property type="match status" value="1"/>
</dbReference>
<geneLocation type="plasmid" evidence="2 3">
    <name>p7</name>
</geneLocation>
<gene>
    <name evidence="2" type="ORF">D3093_35405</name>
</gene>
<protein>
    <submittedName>
        <fullName evidence="2">NTPase KAP</fullName>
    </submittedName>
</protein>
<dbReference type="InterPro" id="IPR011646">
    <property type="entry name" value="KAP_P-loop"/>
</dbReference>
<dbReference type="InterPro" id="IPR027417">
    <property type="entry name" value="P-loop_NTPase"/>
</dbReference>
<dbReference type="KEGG" id="aare:D3093_35405"/>
<dbReference type="Gene3D" id="3.40.50.300">
    <property type="entry name" value="P-loop containing nucleotide triphosphate hydrolases"/>
    <property type="match status" value="1"/>
</dbReference>
<accession>A0A4D8PRI3</accession>
<dbReference type="InterPro" id="IPR052754">
    <property type="entry name" value="NTPase_KAP_P-loop"/>
</dbReference>
<organism evidence="2 3">
    <name type="scientific">Azospirillum argentinense</name>
    <dbReference type="NCBI Taxonomy" id="2970906"/>
    <lineage>
        <taxon>Bacteria</taxon>
        <taxon>Pseudomonadati</taxon>
        <taxon>Pseudomonadota</taxon>
        <taxon>Alphaproteobacteria</taxon>
        <taxon>Rhodospirillales</taxon>
        <taxon>Azospirillaceae</taxon>
        <taxon>Azospirillum</taxon>
    </lineage>
</organism>
<evidence type="ECO:0000259" key="1">
    <source>
        <dbReference type="Pfam" id="PF07693"/>
    </source>
</evidence>
<dbReference type="Pfam" id="PF07693">
    <property type="entry name" value="KAP_NTPase"/>
    <property type="match status" value="1"/>
</dbReference>
<evidence type="ECO:0000313" key="2">
    <source>
        <dbReference type="EMBL" id="QCO00533.1"/>
    </source>
</evidence>
<proteinExistence type="predicted"/>
<dbReference type="Proteomes" id="UP000298595">
    <property type="component" value="Plasmid p7"/>
</dbReference>
<dbReference type="SUPFAM" id="SSF52540">
    <property type="entry name" value="P-loop containing nucleoside triphosphate hydrolases"/>
    <property type="match status" value="1"/>
</dbReference>